<evidence type="ECO:0000313" key="7">
    <source>
        <dbReference type="EMBL" id="KAF8756794.1"/>
    </source>
</evidence>
<dbReference type="Gene3D" id="1.10.10.10">
    <property type="entry name" value="Winged helix-like DNA-binding domain superfamily/Winged helix DNA-binding domain"/>
    <property type="match status" value="1"/>
</dbReference>
<comment type="caution">
    <text evidence="7">The sequence shown here is derived from an EMBL/GenBank/DDBJ whole genome shotgun (WGS) entry which is preliminary data.</text>
</comment>
<feature type="domain" description="Disease resistance protein winged helix" evidence="5">
    <location>
        <begin position="175"/>
        <end position="246"/>
    </location>
</feature>
<dbReference type="InterPro" id="IPR042197">
    <property type="entry name" value="Apaf_helical"/>
</dbReference>
<feature type="compositionally biased region" description="Basic and acidic residues" evidence="3">
    <location>
        <begin position="685"/>
        <end position="696"/>
    </location>
</feature>
<keyword evidence="2" id="KW-0611">Plant defense</keyword>
<dbReference type="Gene3D" id="1.10.8.430">
    <property type="entry name" value="Helical domain of apoptotic protease-activating factors"/>
    <property type="match status" value="1"/>
</dbReference>
<name>A0A835FI49_9POAL</name>
<feature type="domain" description="Disease resistance R13L4/SHOC-2-like LRR" evidence="6">
    <location>
        <begin position="299"/>
        <end position="670"/>
    </location>
</feature>
<dbReference type="PANTHER" id="PTHR23155">
    <property type="entry name" value="DISEASE RESISTANCE PROTEIN RP"/>
    <property type="match status" value="1"/>
</dbReference>
<dbReference type="Pfam" id="PF23598">
    <property type="entry name" value="LRR_14"/>
    <property type="match status" value="1"/>
</dbReference>
<evidence type="ECO:0000259" key="6">
    <source>
        <dbReference type="Pfam" id="PF23598"/>
    </source>
</evidence>
<evidence type="ECO:0000259" key="4">
    <source>
        <dbReference type="Pfam" id="PF00931"/>
    </source>
</evidence>
<evidence type="ECO:0000259" key="5">
    <source>
        <dbReference type="Pfam" id="PF23559"/>
    </source>
</evidence>
<dbReference type="Gene3D" id="3.80.10.10">
    <property type="entry name" value="Ribonuclease Inhibitor"/>
    <property type="match status" value="1"/>
</dbReference>
<dbReference type="Gene3D" id="3.40.50.300">
    <property type="entry name" value="P-loop containing nucleotide triphosphate hydrolases"/>
    <property type="match status" value="1"/>
</dbReference>
<dbReference type="InterPro" id="IPR058922">
    <property type="entry name" value="WHD_DRP"/>
</dbReference>
<dbReference type="GO" id="GO:0009626">
    <property type="term" value="P:plant-type hypersensitive response"/>
    <property type="evidence" value="ECO:0007669"/>
    <property type="project" value="UniProtKB-ARBA"/>
</dbReference>
<dbReference type="InterPro" id="IPR002182">
    <property type="entry name" value="NB-ARC"/>
</dbReference>
<dbReference type="OrthoDB" id="650266at2759"/>
<evidence type="ECO:0000256" key="3">
    <source>
        <dbReference type="SAM" id="MobiDB-lite"/>
    </source>
</evidence>
<dbReference type="SUPFAM" id="SSF52058">
    <property type="entry name" value="L domain-like"/>
    <property type="match status" value="1"/>
</dbReference>
<organism evidence="7 8">
    <name type="scientific">Digitaria exilis</name>
    <dbReference type="NCBI Taxonomy" id="1010633"/>
    <lineage>
        <taxon>Eukaryota</taxon>
        <taxon>Viridiplantae</taxon>
        <taxon>Streptophyta</taxon>
        <taxon>Embryophyta</taxon>
        <taxon>Tracheophyta</taxon>
        <taxon>Spermatophyta</taxon>
        <taxon>Magnoliopsida</taxon>
        <taxon>Liliopsida</taxon>
        <taxon>Poales</taxon>
        <taxon>Poaceae</taxon>
        <taxon>PACMAD clade</taxon>
        <taxon>Panicoideae</taxon>
        <taxon>Panicodae</taxon>
        <taxon>Paniceae</taxon>
        <taxon>Anthephorinae</taxon>
        <taxon>Digitaria</taxon>
    </lineage>
</organism>
<protein>
    <recommendedName>
        <fullName evidence="9">NB-ARC domain-containing protein</fullName>
    </recommendedName>
</protein>
<dbReference type="SUPFAM" id="SSF52540">
    <property type="entry name" value="P-loop containing nucleoside triphosphate hydrolases"/>
    <property type="match status" value="1"/>
</dbReference>
<dbReference type="GO" id="GO:0043531">
    <property type="term" value="F:ADP binding"/>
    <property type="evidence" value="ECO:0007669"/>
    <property type="project" value="InterPro"/>
</dbReference>
<dbReference type="GO" id="GO:0042742">
    <property type="term" value="P:defense response to bacterium"/>
    <property type="evidence" value="ECO:0007669"/>
    <property type="project" value="UniProtKB-ARBA"/>
</dbReference>
<reference evidence="7" key="1">
    <citation type="submission" date="2020-07" db="EMBL/GenBank/DDBJ databases">
        <title>Genome sequence and genetic diversity analysis of an under-domesticated orphan crop, white fonio (Digitaria exilis).</title>
        <authorList>
            <person name="Bennetzen J.L."/>
            <person name="Chen S."/>
            <person name="Ma X."/>
            <person name="Wang X."/>
            <person name="Yssel A.E.J."/>
            <person name="Chaluvadi S.R."/>
            <person name="Johnson M."/>
            <person name="Gangashetty P."/>
            <person name="Hamidou F."/>
            <person name="Sanogo M.D."/>
            <person name="Zwaenepoel A."/>
            <person name="Wallace J."/>
            <person name="Van De Peer Y."/>
            <person name="Van Deynze A."/>
        </authorList>
    </citation>
    <scope>NUCLEOTIDE SEQUENCE</scope>
    <source>
        <tissue evidence="7">Leaves</tissue>
    </source>
</reference>
<evidence type="ECO:0000256" key="1">
    <source>
        <dbReference type="ARBA" id="ARBA00022737"/>
    </source>
</evidence>
<evidence type="ECO:0008006" key="9">
    <source>
        <dbReference type="Google" id="ProtNLM"/>
    </source>
</evidence>
<dbReference type="InterPro" id="IPR044974">
    <property type="entry name" value="Disease_R_plants"/>
</dbReference>
<evidence type="ECO:0000256" key="2">
    <source>
        <dbReference type="ARBA" id="ARBA00022821"/>
    </source>
</evidence>
<gene>
    <name evidence="7" type="ORF">HU200_011030</name>
</gene>
<dbReference type="FunFam" id="1.10.10.10:FF:000322">
    <property type="entry name" value="Probable disease resistance protein At1g63360"/>
    <property type="match status" value="1"/>
</dbReference>
<dbReference type="Pfam" id="PF23559">
    <property type="entry name" value="WHD_DRP"/>
    <property type="match status" value="1"/>
</dbReference>
<dbReference type="EMBL" id="JACEFO010000783">
    <property type="protein sequence ID" value="KAF8756794.1"/>
    <property type="molecule type" value="Genomic_DNA"/>
</dbReference>
<proteinExistence type="predicted"/>
<sequence>MVALLTCDSGTNACRYFILIDDIWSKEAWELVRSVLPSNDNGSRIIITTRNKELAKSCCNGISEHMFEARPLNEEDSQRLFFKRLFFSSEDCPQDLRKVSREILRKCSGLPLAIISIAGLLANRSQTAEVWGNTLKSISTAAEKDSHIDKMNRILLLSYFDLSPYLKSCLLYLSVFPEDYLIDCRRLILLWVAEGLIPGQDRESMEHQGRNYLNQLITRSLVQPTKFGSDGTTVKQCRVHDVILDFLVSKAVDDNFVTIWNRTGFSDNYNSHKIRRLSIQENISARAEEVVRTIKNAPHIRSITIFGNNSVLIKHASEFLTSQVLRVMNIEGHFEECFLGRVKCFGQMKYLRIMDYEGEHLSKLPEDTNNLQHLETLDVYATRIIELPASIIQFQKLVRLFVDTELQLPDAIGNLQALEELGLINLGIQSLKCIHGLGDLTKLKVLSIQLYYYSTDVHDVEDHRNACILSLSKLFMGLRELRAANIISHDAALSFMASSVRTPPPLQTLSINSIIMVPHQISWLVNLKRLIVGLNSEISKEGMDILASLPRLVSLHVFIEDFGPCPLHPMPAIIVQGFQQLVKFRFGCMIDAALEFDPGAMPKLQRLMLRLVARCQFKYGTGGLVLGLQNLAGLKHVDLHVDCDAATADEVQALEDDVRAAADAHPNRPMLKPNRISETSMAEGCSRRPTDHVDIA</sequence>
<dbReference type="AlphaFoldDB" id="A0A835FI49"/>
<dbReference type="InterPro" id="IPR055414">
    <property type="entry name" value="LRR_R13L4/SHOC2-like"/>
</dbReference>
<keyword evidence="8" id="KW-1185">Reference proteome</keyword>
<dbReference type="GO" id="GO:0002758">
    <property type="term" value="P:innate immune response-activating signaling pathway"/>
    <property type="evidence" value="ECO:0007669"/>
    <property type="project" value="UniProtKB-ARBA"/>
</dbReference>
<evidence type="ECO:0000313" key="8">
    <source>
        <dbReference type="Proteomes" id="UP000636709"/>
    </source>
</evidence>
<dbReference type="InterPro" id="IPR032675">
    <property type="entry name" value="LRR_dom_sf"/>
</dbReference>
<dbReference type="PANTHER" id="PTHR23155:SF1137">
    <property type="entry name" value="OS08G0387700 PROTEIN"/>
    <property type="match status" value="1"/>
</dbReference>
<dbReference type="InterPro" id="IPR036388">
    <property type="entry name" value="WH-like_DNA-bd_sf"/>
</dbReference>
<dbReference type="Pfam" id="PF00931">
    <property type="entry name" value="NB-ARC"/>
    <property type="match status" value="1"/>
</dbReference>
<accession>A0A835FI49</accession>
<keyword evidence="1" id="KW-0677">Repeat</keyword>
<dbReference type="InterPro" id="IPR027417">
    <property type="entry name" value="P-loop_NTPase"/>
</dbReference>
<dbReference type="Proteomes" id="UP000636709">
    <property type="component" value="Unassembled WGS sequence"/>
</dbReference>
<feature type="domain" description="NB-ARC" evidence="4">
    <location>
        <begin position="15"/>
        <end position="84"/>
    </location>
</feature>
<feature type="region of interest" description="Disordered" evidence="3">
    <location>
        <begin position="665"/>
        <end position="696"/>
    </location>
</feature>